<organism evidence="2 3">
    <name type="scientific">Actinomadura pelletieri DSM 43383</name>
    <dbReference type="NCBI Taxonomy" id="1120940"/>
    <lineage>
        <taxon>Bacteria</taxon>
        <taxon>Bacillati</taxon>
        <taxon>Actinomycetota</taxon>
        <taxon>Actinomycetes</taxon>
        <taxon>Streptosporangiales</taxon>
        <taxon>Thermomonosporaceae</taxon>
        <taxon>Actinomadura</taxon>
    </lineage>
</organism>
<keyword evidence="1" id="KW-1133">Transmembrane helix</keyword>
<keyword evidence="1" id="KW-0472">Membrane</keyword>
<protein>
    <submittedName>
        <fullName evidence="2">Uncharacterized protein</fullName>
    </submittedName>
</protein>
<keyword evidence="3" id="KW-1185">Reference proteome</keyword>
<gene>
    <name evidence="2" type="ORF">BZB76_0661</name>
</gene>
<reference evidence="2 3" key="1">
    <citation type="submission" date="2018-10" db="EMBL/GenBank/DDBJ databases">
        <title>Genomic Encyclopedia of Archaeal and Bacterial Type Strains, Phase II (KMG-II): from individual species to whole genera.</title>
        <authorList>
            <person name="Goeker M."/>
        </authorList>
    </citation>
    <scope>NUCLEOTIDE SEQUENCE [LARGE SCALE GENOMIC DNA]</scope>
    <source>
        <strain evidence="2 3">DSM 43383</strain>
    </source>
</reference>
<evidence type="ECO:0000313" key="3">
    <source>
        <dbReference type="Proteomes" id="UP000274601"/>
    </source>
</evidence>
<evidence type="ECO:0000256" key="1">
    <source>
        <dbReference type="SAM" id="Phobius"/>
    </source>
</evidence>
<keyword evidence="1" id="KW-0812">Transmembrane</keyword>
<comment type="caution">
    <text evidence="2">The sequence shown here is derived from an EMBL/GenBank/DDBJ whole genome shotgun (WGS) entry which is preliminary data.</text>
</comment>
<dbReference type="RefSeq" id="WP_121432764.1">
    <property type="nucleotide sequence ID" value="NZ_RBWU01000001.1"/>
</dbReference>
<dbReference type="EMBL" id="RBWU01000001">
    <property type="protein sequence ID" value="RKS79212.1"/>
    <property type="molecule type" value="Genomic_DNA"/>
</dbReference>
<dbReference type="AlphaFoldDB" id="A0A495QYM3"/>
<proteinExistence type="predicted"/>
<evidence type="ECO:0000313" key="2">
    <source>
        <dbReference type="EMBL" id="RKS79212.1"/>
    </source>
</evidence>
<feature type="transmembrane region" description="Helical" evidence="1">
    <location>
        <begin position="42"/>
        <end position="61"/>
    </location>
</feature>
<dbReference type="OrthoDB" id="2091202at201174"/>
<dbReference type="Proteomes" id="UP000274601">
    <property type="component" value="Unassembled WGS sequence"/>
</dbReference>
<sequence length="62" mass="6751">MSPKNRGPIKVKDRHGKLRSAEVETLPTLSPGGEELFGRLPVWVNVLGGLVLAVLLCMPLFL</sequence>
<accession>A0A495QYM3</accession>
<name>A0A495QYM3_9ACTN</name>